<reference evidence="6 7" key="1">
    <citation type="submission" date="2020-06" db="EMBL/GenBank/DDBJ databases">
        <title>Actinomadura xiongansis sp. nov., isolated from soil of Baiyangdian.</title>
        <authorList>
            <person name="Zhang X."/>
        </authorList>
    </citation>
    <scope>NUCLEOTIDE SEQUENCE [LARGE SCALE GENOMIC DNA]</scope>
    <source>
        <strain evidence="6 7">HBUM206468</strain>
    </source>
</reference>
<dbReference type="SUPFAM" id="SSF48498">
    <property type="entry name" value="Tetracyclin repressor-like, C-terminal domain"/>
    <property type="match status" value="1"/>
</dbReference>
<evidence type="ECO:0000256" key="3">
    <source>
        <dbReference type="ARBA" id="ARBA00023163"/>
    </source>
</evidence>
<feature type="DNA-binding region" description="H-T-H motif" evidence="4">
    <location>
        <begin position="40"/>
        <end position="59"/>
    </location>
</feature>
<name>A0ABR7LM19_9ACTN</name>
<dbReference type="EMBL" id="JABVEC010000006">
    <property type="protein sequence ID" value="MBC6465902.1"/>
    <property type="molecule type" value="Genomic_DNA"/>
</dbReference>
<protein>
    <submittedName>
        <fullName evidence="6">TetR/AcrR family transcriptional regulator</fullName>
    </submittedName>
</protein>
<dbReference type="PROSITE" id="PS50977">
    <property type="entry name" value="HTH_TETR_2"/>
    <property type="match status" value="1"/>
</dbReference>
<dbReference type="InterPro" id="IPR009057">
    <property type="entry name" value="Homeodomain-like_sf"/>
</dbReference>
<dbReference type="RefSeq" id="WP_187242921.1">
    <property type="nucleotide sequence ID" value="NZ_BAAAOK010000028.1"/>
</dbReference>
<keyword evidence="7" id="KW-1185">Reference proteome</keyword>
<evidence type="ECO:0000256" key="4">
    <source>
        <dbReference type="PROSITE-ProRule" id="PRU00335"/>
    </source>
</evidence>
<evidence type="ECO:0000313" key="6">
    <source>
        <dbReference type="EMBL" id="MBC6465902.1"/>
    </source>
</evidence>
<dbReference type="Gene3D" id="1.10.357.10">
    <property type="entry name" value="Tetracycline Repressor, domain 2"/>
    <property type="match status" value="1"/>
</dbReference>
<proteinExistence type="predicted"/>
<evidence type="ECO:0000259" key="5">
    <source>
        <dbReference type="PROSITE" id="PS50977"/>
    </source>
</evidence>
<dbReference type="PANTHER" id="PTHR30055:SF234">
    <property type="entry name" value="HTH-TYPE TRANSCRIPTIONAL REGULATOR BETI"/>
    <property type="match status" value="1"/>
</dbReference>
<sequence>MSESRTYRGLSAQERVAERRGRVLAAAFDRFGTQGYPATTIDLLCADAKISTRAFYQCFDGREAVLSAVYSDIVDEAMAIVRSALDQAGDAPRDLVRAGLCAYIRYMISDERRARIAHVEVRRAGDPLVPQRLRTVNEFAALMAGLMRDHTVLEEIDHHNLAIGLIGAVQELITTGVQGDPRPTEDDLLRTAQYIFLSALPN</sequence>
<evidence type="ECO:0000256" key="2">
    <source>
        <dbReference type="ARBA" id="ARBA00023125"/>
    </source>
</evidence>
<dbReference type="SUPFAM" id="SSF46689">
    <property type="entry name" value="Homeodomain-like"/>
    <property type="match status" value="1"/>
</dbReference>
<comment type="caution">
    <text evidence="6">The sequence shown here is derived from an EMBL/GenBank/DDBJ whole genome shotgun (WGS) entry which is preliminary data.</text>
</comment>
<feature type="domain" description="HTH tetR-type" evidence="5">
    <location>
        <begin position="17"/>
        <end position="77"/>
    </location>
</feature>
<dbReference type="PANTHER" id="PTHR30055">
    <property type="entry name" value="HTH-TYPE TRANSCRIPTIONAL REGULATOR RUTR"/>
    <property type="match status" value="1"/>
</dbReference>
<dbReference type="InterPro" id="IPR050109">
    <property type="entry name" value="HTH-type_TetR-like_transc_reg"/>
</dbReference>
<keyword evidence="2 4" id="KW-0238">DNA-binding</keyword>
<dbReference type="InterPro" id="IPR001647">
    <property type="entry name" value="HTH_TetR"/>
</dbReference>
<dbReference type="InterPro" id="IPR036271">
    <property type="entry name" value="Tet_transcr_reg_TetR-rel_C_sf"/>
</dbReference>
<dbReference type="Proteomes" id="UP000805614">
    <property type="component" value="Unassembled WGS sequence"/>
</dbReference>
<evidence type="ECO:0000256" key="1">
    <source>
        <dbReference type="ARBA" id="ARBA00023015"/>
    </source>
</evidence>
<keyword evidence="3" id="KW-0804">Transcription</keyword>
<dbReference type="Pfam" id="PF00440">
    <property type="entry name" value="TetR_N"/>
    <property type="match status" value="1"/>
</dbReference>
<gene>
    <name evidence="6" type="ORF">HKK74_10385</name>
</gene>
<keyword evidence="1" id="KW-0805">Transcription regulation</keyword>
<accession>A0ABR7LM19</accession>
<evidence type="ECO:0000313" key="7">
    <source>
        <dbReference type="Proteomes" id="UP000805614"/>
    </source>
</evidence>
<organism evidence="6 7">
    <name type="scientific">Actinomadura alba</name>
    <dbReference type="NCBI Taxonomy" id="406431"/>
    <lineage>
        <taxon>Bacteria</taxon>
        <taxon>Bacillati</taxon>
        <taxon>Actinomycetota</taxon>
        <taxon>Actinomycetes</taxon>
        <taxon>Streptosporangiales</taxon>
        <taxon>Thermomonosporaceae</taxon>
        <taxon>Actinomadura</taxon>
    </lineage>
</organism>